<sequence>MNKLKMGCFGVSVFLALSMIMLLHLKPVLGCKILVAATSGMCSHMISGIEIAKTLSSRGNKVWVVMNEETHRLYVQGRMEIPDQIHFALFKTSLTDKDGDTFLRRYVSKQLRDERANTALQYRIEAEDREIQARVAGRKVDVFKASSFVNDDMLGNTQLIEKLKTVGFDMIIGDVVTLYQVFLSQVLKVPYINFGLTSMVPSQHDRFAFNPIHPAYVPERLSSLTDTMTFQERRKNTLLYWITGYFYYKFMLTPMDEVLQKRNIRPDANFGQLLSEAAMWIFNEDFAFEFPRPLSPHVKFVGGVLTGPSKPLNEEWQSFVDSSGDHGIVILALGTLINDELTEQQAENIASSLALLSQKVAWSYGGKLPKALGNNTKVVKWLPQNDLLGHQKTRAFISHGGLSSLHQCIYHAVPIVGIPVFGDQTDNVIRLRAKGMAVLVDIRRLTERSIYDAAVEVIYNKTYKLAALHLSGIARDRVMPMTPLEEVAYWVEYAVRHGTEHLKPRSMHLSSVQYYLLDVIGVTAAMAVAICWCLTKLCCGLGRKMCQAVRINWK</sequence>
<feature type="signal peptide" evidence="5">
    <location>
        <begin position="1"/>
        <end position="30"/>
    </location>
</feature>
<keyword evidence="3" id="KW-0808">Transferase</keyword>
<evidence type="ECO:0008006" key="8">
    <source>
        <dbReference type="Google" id="ProtNLM"/>
    </source>
</evidence>
<dbReference type="GO" id="GO:0003851">
    <property type="term" value="F:N-acylsphingosine galactosyltransferase activity"/>
    <property type="evidence" value="ECO:0007669"/>
    <property type="project" value="TreeGrafter"/>
</dbReference>
<evidence type="ECO:0000256" key="4">
    <source>
        <dbReference type="SAM" id="Phobius"/>
    </source>
</evidence>
<evidence type="ECO:0000313" key="6">
    <source>
        <dbReference type="EnsemblMetazoa" id="XP_038050041.1"/>
    </source>
</evidence>
<keyword evidence="4" id="KW-0812">Transmembrane</keyword>
<dbReference type="GO" id="GO:0016020">
    <property type="term" value="C:membrane"/>
    <property type="evidence" value="ECO:0007669"/>
    <property type="project" value="GOC"/>
</dbReference>
<dbReference type="OMA" id="TESIAYK"/>
<dbReference type="PANTHER" id="PTHR48043">
    <property type="entry name" value="EG:EG0003.4 PROTEIN-RELATED"/>
    <property type="match status" value="1"/>
</dbReference>
<evidence type="ECO:0000256" key="3">
    <source>
        <dbReference type="ARBA" id="ARBA00022679"/>
    </source>
</evidence>
<dbReference type="InterPro" id="IPR002213">
    <property type="entry name" value="UDP_glucos_trans"/>
</dbReference>
<dbReference type="GeneID" id="119723449"/>
<evidence type="ECO:0000256" key="5">
    <source>
        <dbReference type="SAM" id="SignalP"/>
    </source>
</evidence>
<dbReference type="Pfam" id="PF00201">
    <property type="entry name" value="UDPGT"/>
    <property type="match status" value="1"/>
</dbReference>
<dbReference type="GO" id="GO:0006682">
    <property type="term" value="P:galactosylceramide biosynthetic process"/>
    <property type="evidence" value="ECO:0007669"/>
    <property type="project" value="TreeGrafter"/>
</dbReference>
<dbReference type="AlphaFoldDB" id="A0A913ZG65"/>
<dbReference type="RefSeq" id="XP_038050041.1">
    <property type="nucleotide sequence ID" value="XM_038194113.1"/>
</dbReference>
<keyword evidence="7" id="KW-1185">Reference proteome</keyword>
<proteinExistence type="inferred from homology"/>
<dbReference type="SUPFAM" id="SSF53756">
    <property type="entry name" value="UDP-Glycosyltransferase/glycogen phosphorylase"/>
    <property type="match status" value="1"/>
</dbReference>
<dbReference type="Gene3D" id="3.40.50.2000">
    <property type="entry name" value="Glycogen Phosphorylase B"/>
    <property type="match status" value="2"/>
</dbReference>
<organism evidence="6 7">
    <name type="scientific">Patiria miniata</name>
    <name type="common">Bat star</name>
    <name type="synonym">Asterina miniata</name>
    <dbReference type="NCBI Taxonomy" id="46514"/>
    <lineage>
        <taxon>Eukaryota</taxon>
        <taxon>Metazoa</taxon>
        <taxon>Echinodermata</taxon>
        <taxon>Eleutherozoa</taxon>
        <taxon>Asterozoa</taxon>
        <taxon>Asteroidea</taxon>
        <taxon>Valvatacea</taxon>
        <taxon>Valvatida</taxon>
        <taxon>Asterinidae</taxon>
        <taxon>Patiria</taxon>
    </lineage>
</organism>
<evidence type="ECO:0000256" key="2">
    <source>
        <dbReference type="ARBA" id="ARBA00022676"/>
    </source>
</evidence>
<dbReference type="OrthoDB" id="5835829at2759"/>
<keyword evidence="5" id="KW-0732">Signal</keyword>
<feature type="transmembrane region" description="Helical" evidence="4">
    <location>
        <begin position="514"/>
        <end position="535"/>
    </location>
</feature>
<name>A0A913ZG65_PATMI</name>
<dbReference type="EnsemblMetazoa" id="XM_038194113.1">
    <property type="protein sequence ID" value="XP_038050041.1"/>
    <property type="gene ID" value="LOC119723449"/>
</dbReference>
<dbReference type="PANTHER" id="PTHR48043:SF54">
    <property type="entry name" value="2-HYDROXYACYLSPHINGOSINE 1-BETA-GALACTOSYLTRANSFERASE"/>
    <property type="match status" value="1"/>
</dbReference>
<dbReference type="InterPro" id="IPR050271">
    <property type="entry name" value="UDP-glycosyltransferase"/>
</dbReference>
<evidence type="ECO:0000313" key="7">
    <source>
        <dbReference type="Proteomes" id="UP000887568"/>
    </source>
</evidence>
<dbReference type="Proteomes" id="UP000887568">
    <property type="component" value="Unplaced"/>
</dbReference>
<dbReference type="GO" id="GO:0005783">
    <property type="term" value="C:endoplasmic reticulum"/>
    <property type="evidence" value="ECO:0007669"/>
    <property type="project" value="TreeGrafter"/>
</dbReference>
<comment type="similarity">
    <text evidence="1">Belongs to the UDP-glycosyltransferase family.</text>
</comment>
<feature type="chain" id="PRO_5037356830" description="UDP-glycosyltransferases domain-containing protein" evidence="5">
    <location>
        <begin position="31"/>
        <end position="554"/>
    </location>
</feature>
<evidence type="ECO:0000256" key="1">
    <source>
        <dbReference type="ARBA" id="ARBA00009995"/>
    </source>
</evidence>
<dbReference type="FunFam" id="3.40.50.2000:FF:000021">
    <property type="entry name" value="UDP-glucuronosyltransferase"/>
    <property type="match status" value="1"/>
</dbReference>
<keyword evidence="4" id="KW-0472">Membrane</keyword>
<protein>
    <recommendedName>
        <fullName evidence="8">UDP-glycosyltransferases domain-containing protein</fullName>
    </recommendedName>
</protein>
<keyword evidence="2" id="KW-0328">Glycosyltransferase</keyword>
<dbReference type="CDD" id="cd03784">
    <property type="entry name" value="GT1_Gtf-like"/>
    <property type="match status" value="1"/>
</dbReference>
<keyword evidence="4" id="KW-1133">Transmembrane helix</keyword>
<reference evidence="6" key="1">
    <citation type="submission" date="2022-11" db="UniProtKB">
        <authorList>
            <consortium name="EnsemblMetazoa"/>
        </authorList>
    </citation>
    <scope>IDENTIFICATION</scope>
</reference>
<accession>A0A913ZG65</accession>